<feature type="region of interest" description="Disordered" evidence="8">
    <location>
        <begin position="395"/>
        <end position="419"/>
    </location>
</feature>
<dbReference type="AlphaFoldDB" id="A0A9P8LDC8"/>
<evidence type="ECO:0000256" key="4">
    <source>
        <dbReference type="ARBA" id="ARBA00022777"/>
    </source>
</evidence>
<evidence type="ECO:0000256" key="6">
    <source>
        <dbReference type="ARBA" id="ARBA00023128"/>
    </source>
</evidence>
<dbReference type="GO" id="GO:0005759">
    <property type="term" value="C:mitochondrial matrix"/>
    <property type="evidence" value="ECO:0007669"/>
    <property type="project" value="UniProtKB-SubCell"/>
</dbReference>
<dbReference type="InterPro" id="IPR036784">
    <property type="entry name" value="AK/P_DHK_N_sf"/>
</dbReference>
<evidence type="ECO:0000259" key="9">
    <source>
        <dbReference type="Pfam" id="PF02518"/>
    </source>
</evidence>
<keyword evidence="3 7" id="KW-0547">Nucleotide-binding</keyword>
<feature type="domain" description="Branched-chain alpha-ketoacid dehydrogenase kinase/Pyruvate dehydrogenase kinase N-terminal" evidence="10">
    <location>
        <begin position="79"/>
        <end position="244"/>
    </location>
</feature>
<name>A0A9P8LDC8_9PEZI</name>
<dbReference type="PANTHER" id="PTHR11947">
    <property type="entry name" value="PYRUVATE DEHYDROGENASE KINASE"/>
    <property type="match status" value="1"/>
</dbReference>
<accession>A0A9P8LDC8</accession>
<dbReference type="Pfam" id="PF10436">
    <property type="entry name" value="BCDHK_Adom3"/>
    <property type="match status" value="1"/>
</dbReference>
<protein>
    <recommendedName>
        <fullName evidence="7">Protein-serine/threonine kinase</fullName>
        <ecNumber evidence="7">2.7.11.-</ecNumber>
    </recommendedName>
</protein>
<dbReference type="EMBL" id="JAGHQM010000415">
    <property type="protein sequence ID" value="KAH0562089.1"/>
    <property type="molecule type" value="Genomic_DNA"/>
</dbReference>
<evidence type="ECO:0000313" key="11">
    <source>
        <dbReference type="EMBL" id="KAH0562089.1"/>
    </source>
</evidence>
<evidence type="ECO:0000256" key="8">
    <source>
        <dbReference type="SAM" id="MobiDB-lite"/>
    </source>
</evidence>
<feature type="domain" description="Histidine kinase/HSP90-like ATPase" evidence="9">
    <location>
        <begin position="294"/>
        <end position="359"/>
    </location>
</feature>
<dbReference type="GO" id="GO:0005524">
    <property type="term" value="F:ATP binding"/>
    <property type="evidence" value="ECO:0007669"/>
    <property type="project" value="UniProtKB-UniRule"/>
</dbReference>
<dbReference type="InterPro" id="IPR018955">
    <property type="entry name" value="BCDHK/PDK_N"/>
</dbReference>
<reference evidence="11" key="1">
    <citation type="submission" date="2021-03" db="EMBL/GenBank/DDBJ databases">
        <title>Comparative genomics and phylogenomic investigation of the class Geoglossomycetes provide insights into ecological specialization and systematics.</title>
        <authorList>
            <person name="Melie T."/>
            <person name="Pirro S."/>
            <person name="Miller A.N."/>
            <person name="Quandt A."/>
        </authorList>
    </citation>
    <scope>NUCLEOTIDE SEQUENCE</scope>
    <source>
        <strain evidence="11">CAQ_001_2017</strain>
    </source>
</reference>
<evidence type="ECO:0000256" key="2">
    <source>
        <dbReference type="ARBA" id="ARBA00022679"/>
    </source>
</evidence>
<dbReference type="Gene3D" id="3.30.565.10">
    <property type="entry name" value="Histidine kinase-like ATPase, C-terminal domain"/>
    <property type="match status" value="1"/>
</dbReference>
<dbReference type="GO" id="GO:0010906">
    <property type="term" value="P:regulation of glucose metabolic process"/>
    <property type="evidence" value="ECO:0007669"/>
    <property type="project" value="TreeGrafter"/>
</dbReference>
<keyword evidence="6 7" id="KW-0496">Mitochondrion</keyword>
<keyword evidence="4 7" id="KW-0418">Kinase</keyword>
<organism evidence="11 12">
    <name type="scientific">Trichoglossum hirsutum</name>
    <dbReference type="NCBI Taxonomy" id="265104"/>
    <lineage>
        <taxon>Eukaryota</taxon>
        <taxon>Fungi</taxon>
        <taxon>Dikarya</taxon>
        <taxon>Ascomycota</taxon>
        <taxon>Pezizomycotina</taxon>
        <taxon>Geoglossomycetes</taxon>
        <taxon>Geoglossales</taxon>
        <taxon>Geoglossaceae</taxon>
        <taxon>Trichoglossum</taxon>
    </lineage>
</organism>
<gene>
    <name evidence="11" type="ORF">GP486_003216</name>
</gene>
<sequence>MLHTSSRGVVQTLGLNRRPAAAIVPLARQQRRASAQANISSSSGNSSATASPAPNASPGPPPWRPASVLDDYVQREARPISLRQLTFFGRTLTESRLISSANYVRTELPTRLAHRIRDMQTLPYVVVTNPHMSHVYELYYMAFETLRRVPEIKTVEDNDRYCKVIGQVLQEHLTVIPRLAMGVLECRDLMKPEDIDRFMNTILRARISRRVIAEQHLALTETFNSPWHFADDKSQLEADFIGEVFLRCSAHEVIERCGKLCQDLAREAYGDNAPVPEIILEGHLEATFPYILSHLEYIVGELLRNSIQAVVEKYRDLTQPPPPIEVLICEAPQHVIIRISDQGGGIPRDLLPHLWSFSKGPRRRTRLRNLYQVPKMAATMQELKFEEKAILGSASPGSTTATGTAQNKNSILKPRGTSLGSLASRPPNLRLGIGLPMSRVYAEYWAGSLELHSLEGYGVDVFLQISKLGNKSEQLTTRATLDAV</sequence>
<evidence type="ECO:0000313" key="12">
    <source>
        <dbReference type="Proteomes" id="UP000750711"/>
    </source>
</evidence>
<dbReference type="Gene3D" id="1.20.140.20">
    <property type="entry name" value="Alpha-ketoacid/pyruvate dehydrogenase kinase, N-terminal domain"/>
    <property type="match status" value="1"/>
</dbReference>
<evidence type="ECO:0000256" key="1">
    <source>
        <dbReference type="ARBA" id="ARBA00006155"/>
    </source>
</evidence>
<feature type="compositionally biased region" description="Low complexity" evidence="8">
    <location>
        <begin position="32"/>
        <end position="54"/>
    </location>
</feature>
<proteinExistence type="inferred from homology"/>
<evidence type="ECO:0000256" key="5">
    <source>
        <dbReference type="ARBA" id="ARBA00022840"/>
    </source>
</evidence>
<comment type="similarity">
    <text evidence="1 7">Belongs to the PDK/BCKDK protein kinase family.</text>
</comment>
<dbReference type="SUPFAM" id="SSF55874">
    <property type="entry name" value="ATPase domain of HSP90 chaperone/DNA topoisomerase II/histidine kinase"/>
    <property type="match status" value="2"/>
</dbReference>
<evidence type="ECO:0000256" key="7">
    <source>
        <dbReference type="RuleBase" id="RU366032"/>
    </source>
</evidence>
<dbReference type="PANTHER" id="PTHR11947:SF25">
    <property type="entry name" value="[PYRUVATE DEHYDROGENASE (ACETYL-TRANSFERRING)] KINASE 2, MITOCHONDRIAL"/>
    <property type="match status" value="1"/>
</dbReference>
<keyword evidence="2 7" id="KW-0808">Transferase</keyword>
<keyword evidence="5 7" id="KW-0067">ATP-binding</keyword>
<comment type="caution">
    <text evidence="11">The sequence shown here is derived from an EMBL/GenBank/DDBJ whole genome shotgun (WGS) entry which is preliminary data.</text>
</comment>
<dbReference type="SUPFAM" id="SSF69012">
    <property type="entry name" value="alpha-ketoacid dehydrogenase kinase, N-terminal domain"/>
    <property type="match status" value="1"/>
</dbReference>
<dbReference type="InterPro" id="IPR039028">
    <property type="entry name" value="BCKD/PDK"/>
</dbReference>
<feature type="region of interest" description="Disordered" evidence="8">
    <location>
        <begin position="27"/>
        <end position="67"/>
    </location>
</feature>
<feature type="compositionally biased region" description="Low complexity" evidence="8">
    <location>
        <begin position="395"/>
        <end position="405"/>
    </location>
</feature>
<evidence type="ECO:0000256" key="3">
    <source>
        <dbReference type="ARBA" id="ARBA00022741"/>
    </source>
</evidence>
<dbReference type="Pfam" id="PF02518">
    <property type="entry name" value="HATPase_c"/>
    <property type="match status" value="1"/>
</dbReference>
<feature type="compositionally biased region" description="Pro residues" evidence="8">
    <location>
        <begin position="55"/>
        <end position="64"/>
    </location>
</feature>
<evidence type="ECO:0000259" key="10">
    <source>
        <dbReference type="Pfam" id="PF10436"/>
    </source>
</evidence>
<dbReference type="EC" id="2.7.11.-" evidence="7"/>
<comment type="subcellular location">
    <subcellularLocation>
        <location evidence="7">Mitochondrion matrix</location>
    </subcellularLocation>
</comment>
<dbReference type="InterPro" id="IPR036890">
    <property type="entry name" value="HATPase_C_sf"/>
</dbReference>
<keyword evidence="12" id="KW-1185">Reference proteome</keyword>
<dbReference type="Proteomes" id="UP000750711">
    <property type="component" value="Unassembled WGS sequence"/>
</dbReference>
<dbReference type="GO" id="GO:0004740">
    <property type="term" value="F:pyruvate dehydrogenase (acetyl-transferring) kinase activity"/>
    <property type="evidence" value="ECO:0007669"/>
    <property type="project" value="TreeGrafter"/>
</dbReference>
<dbReference type="InterPro" id="IPR003594">
    <property type="entry name" value="HATPase_dom"/>
</dbReference>